<dbReference type="EMBL" id="GL379983">
    <property type="protein sequence ID" value="EGT40172.1"/>
    <property type="molecule type" value="Genomic_DNA"/>
</dbReference>
<dbReference type="STRING" id="135651.G0NYP7"/>
<dbReference type="PROSITE" id="PS50103">
    <property type="entry name" value="ZF_C3H1"/>
    <property type="match status" value="1"/>
</dbReference>
<keyword evidence="2" id="KW-0472">Membrane</keyword>
<dbReference type="SUPFAM" id="SSF53098">
    <property type="entry name" value="Ribonuclease H-like"/>
    <property type="match status" value="1"/>
</dbReference>
<accession>G0NYP7</accession>
<dbReference type="Proteomes" id="UP000008068">
    <property type="component" value="Unassembled WGS sequence"/>
</dbReference>
<keyword evidence="1" id="KW-0862">Zinc</keyword>
<name>G0NYP7_CAEBE</name>
<dbReference type="eggNOG" id="KOG1041">
    <property type="taxonomic scope" value="Eukaryota"/>
</dbReference>
<dbReference type="eggNOG" id="KOG1595">
    <property type="taxonomic scope" value="Eukaryota"/>
</dbReference>
<sequence>MLSSFNFSSVAHLLLNTSKGENPHHEDFMLNFRIRKCTQSIYSIYGRCKNRYKCFNFHHPYERRRPSVRNPDGSSNYSSDTYCQLYDEKTGICSIGDSCPHFHGDIERQYHVDVFKTLPCEYELNENGFCESNGRICPHAHGPEDMRERFFTTAVGDLAQHKLGAHERSNYGFLQKGAVLHKRLLRSQLQRIMGPPCGDVPVEVISQNAELTLVKAWMDYAEEIEADMRTLIPFIDDLEDSFNSHDKTILLKRSVFQIYLHRRIRALNPYKLLLPYGRVIEMITDRKEKVEKASEAVGLGLKDVCGGDILIRVFPPVQVEGRVMDCPKIVFGDKKRAVLPTNCRVPTDFEKIAVASSRFHQAKVVMKWELRYLVGEDKGKMQLFENSLLDGLNARGMGRAEPEITIFKRSELEEVFKLASGKKRSLLFIVIQSREYLHQNTKVLEHKYDVLTQEVRAETAFTFGHQAHQNVINKINTKLAGLNYKLENFFIPPGVLIMGLETAQVSNTAMSVTFLLFLLLAPLLVTSRYFFPLLPGHRIFRGPFIRNITHAPQHDEYLDELYDNLLFSERIEHGNLEGACLTFSLIVKKEPLQIFIHNEDNYRTVPLLVYFKPKDQVQNFPSLLIIATD</sequence>
<keyword evidence="2" id="KW-1133">Transmembrane helix</keyword>
<dbReference type="Pfam" id="PF25427">
    <property type="entry name" value="zf-CCCH_UNK"/>
    <property type="match status" value="1"/>
</dbReference>
<proteinExistence type="predicted"/>
<feature type="zinc finger region" description="C3H1-type" evidence="1">
    <location>
        <begin position="77"/>
        <end position="106"/>
    </location>
</feature>
<dbReference type="HOGENOM" id="CLU_434928_0_0_1"/>
<keyword evidence="1" id="KW-0479">Metal-binding</keyword>
<feature type="domain" description="C3H1-type" evidence="3">
    <location>
        <begin position="77"/>
        <end position="106"/>
    </location>
</feature>
<protein>
    <recommendedName>
        <fullName evidence="3">C3H1-type domain-containing protein</fullName>
    </recommendedName>
</protein>
<dbReference type="InterPro" id="IPR000571">
    <property type="entry name" value="Znf_CCCH"/>
</dbReference>
<dbReference type="GO" id="GO:0008270">
    <property type="term" value="F:zinc ion binding"/>
    <property type="evidence" value="ECO:0007669"/>
    <property type="project" value="UniProtKB-KW"/>
</dbReference>
<evidence type="ECO:0000259" key="3">
    <source>
        <dbReference type="PROSITE" id="PS50103"/>
    </source>
</evidence>
<dbReference type="Gene3D" id="3.40.50.2300">
    <property type="match status" value="1"/>
</dbReference>
<keyword evidence="2" id="KW-0812">Transmembrane</keyword>
<evidence type="ECO:0000256" key="1">
    <source>
        <dbReference type="PROSITE-ProRule" id="PRU00723"/>
    </source>
</evidence>
<dbReference type="InParanoid" id="G0NYP7"/>
<gene>
    <name evidence="4" type="ORF">CAEBREN_02294</name>
</gene>
<evidence type="ECO:0000256" key="2">
    <source>
        <dbReference type="SAM" id="Phobius"/>
    </source>
</evidence>
<dbReference type="AlphaFoldDB" id="G0NYP7"/>
<dbReference type="InterPro" id="IPR012337">
    <property type="entry name" value="RNaseH-like_sf"/>
</dbReference>
<organism evidence="5">
    <name type="scientific">Caenorhabditis brenneri</name>
    <name type="common">Nematode worm</name>
    <dbReference type="NCBI Taxonomy" id="135651"/>
    <lineage>
        <taxon>Eukaryota</taxon>
        <taxon>Metazoa</taxon>
        <taxon>Ecdysozoa</taxon>
        <taxon>Nematoda</taxon>
        <taxon>Chromadorea</taxon>
        <taxon>Rhabditida</taxon>
        <taxon>Rhabditina</taxon>
        <taxon>Rhabditomorpha</taxon>
        <taxon>Rhabditoidea</taxon>
        <taxon>Rhabditidae</taxon>
        <taxon>Peloderinae</taxon>
        <taxon>Caenorhabditis</taxon>
    </lineage>
</organism>
<reference evidence="5" key="1">
    <citation type="submission" date="2011-07" db="EMBL/GenBank/DDBJ databases">
        <authorList>
            <consortium name="Caenorhabditis brenneri Sequencing and Analysis Consortium"/>
            <person name="Wilson R.K."/>
        </authorList>
    </citation>
    <scope>NUCLEOTIDE SEQUENCE [LARGE SCALE GENOMIC DNA]</scope>
    <source>
        <strain evidence="5">PB2801</strain>
    </source>
</reference>
<feature type="transmembrane region" description="Helical" evidence="2">
    <location>
        <begin position="509"/>
        <end position="531"/>
    </location>
</feature>
<evidence type="ECO:0000313" key="4">
    <source>
        <dbReference type="EMBL" id="EGT40172.1"/>
    </source>
</evidence>
<keyword evidence="1" id="KW-0863">Zinc-finger</keyword>
<evidence type="ECO:0000313" key="5">
    <source>
        <dbReference type="Proteomes" id="UP000008068"/>
    </source>
</evidence>
<keyword evidence="5" id="KW-1185">Reference proteome</keyword>